<reference evidence="3 4" key="1">
    <citation type="submission" date="2024-10" db="EMBL/GenBank/DDBJ databases">
        <title>The Natural Products Discovery Center: Release of the First 8490 Sequenced Strains for Exploring Actinobacteria Biosynthetic Diversity.</title>
        <authorList>
            <person name="Kalkreuter E."/>
            <person name="Kautsar S.A."/>
            <person name="Yang D."/>
            <person name="Bader C.D."/>
            <person name="Teijaro C.N."/>
            <person name="Fluegel L."/>
            <person name="Davis C.M."/>
            <person name="Simpson J.R."/>
            <person name="Lauterbach L."/>
            <person name="Steele A.D."/>
            <person name="Gui C."/>
            <person name="Meng S."/>
            <person name="Li G."/>
            <person name="Viehrig K."/>
            <person name="Ye F."/>
            <person name="Su P."/>
            <person name="Kiefer A.F."/>
            <person name="Nichols A."/>
            <person name="Cepeda A.J."/>
            <person name="Yan W."/>
            <person name="Fan B."/>
            <person name="Jiang Y."/>
            <person name="Adhikari A."/>
            <person name="Zheng C.-J."/>
            <person name="Schuster L."/>
            <person name="Cowan T.M."/>
            <person name="Smanski M.J."/>
            <person name="Chevrette M.G."/>
            <person name="De Carvalho L.P.S."/>
            <person name="Shen B."/>
        </authorList>
    </citation>
    <scope>NUCLEOTIDE SEQUENCE [LARGE SCALE GENOMIC DNA]</scope>
    <source>
        <strain evidence="3 4">NPDC020295</strain>
    </source>
</reference>
<comment type="caution">
    <text evidence="3">The sequence shown here is derived from an EMBL/GenBank/DDBJ whole genome shotgun (WGS) entry which is preliminary data.</text>
</comment>
<protein>
    <submittedName>
        <fullName evidence="3">Helicase associated domain-containing protein</fullName>
    </submittedName>
</protein>
<feature type="domain" description="Helicase-associated" evidence="2">
    <location>
        <begin position="25"/>
        <end position="92"/>
    </location>
</feature>
<accession>A0ABW7VMB1</accession>
<gene>
    <name evidence="3" type="ORF">ACH49L_43985</name>
</gene>
<dbReference type="EMBL" id="JBIRWM010000038">
    <property type="protein sequence ID" value="MFI2162507.1"/>
    <property type="molecule type" value="Genomic_DNA"/>
</dbReference>
<sequence>MAPLGSTLGLEPAGPGAQSGKLTADGKWALNLRAARQYHARERHLRPGRKHVERLDVDGQPVDIKLGTFLDNTRRRADKLTPNRRALDQLGMRW</sequence>
<dbReference type="Pfam" id="PF03457">
    <property type="entry name" value="HA"/>
    <property type="match status" value="1"/>
</dbReference>
<evidence type="ECO:0000256" key="1">
    <source>
        <dbReference type="SAM" id="MobiDB-lite"/>
    </source>
</evidence>
<dbReference type="InterPro" id="IPR005114">
    <property type="entry name" value="Helicase_assoc"/>
</dbReference>
<name>A0ABW7VMB1_STROI</name>
<dbReference type="Proteomes" id="UP001611397">
    <property type="component" value="Unassembled WGS sequence"/>
</dbReference>
<evidence type="ECO:0000313" key="3">
    <source>
        <dbReference type="EMBL" id="MFI2162507.1"/>
    </source>
</evidence>
<organism evidence="3 4">
    <name type="scientific">Streptomyces olivaceoviridis</name>
    <name type="common">Streptomyces corchorusii</name>
    <dbReference type="NCBI Taxonomy" id="1921"/>
    <lineage>
        <taxon>Bacteria</taxon>
        <taxon>Bacillati</taxon>
        <taxon>Actinomycetota</taxon>
        <taxon>Actinomycetes</taxon>
        <taxon>Kitasatosporales</taxon>
        <taxon>Streptomycetaceae</taxon>
        <taxon>Streptomyces</taxon>
    </lineage>
</organism>
<evidence type="ECO:0000259" key="2">
    <source>
        <dbReference type="Pfam" id="PF03457"/>
    </source>
</evidence>
<proteinExistence type="predicted"/>
<evidence type="ECO:0000313" key="4">
    <source>
        <dbReference type="Proteomes" id="UP001611397"/>
    </source>
</evidence>
<dbReference type="RefSeq" id="WP_244218666.1">
    <property type="nucleotide sequence ID" value="NZ_JBIRUT010000049.1"/>
</dbReference>
<feature type="region of interest" description="Disordered" evidence="1">
    <location>
        <begin position="1"/>
        <end position="23"/>
    </location>
</feature>
<keyword evidence="4" id="KW-1185">Reference proteome</keyword>